<keyword evidence="1" id="KW-0472">Membrane</keyword>
<comment type="caution">
    <text evidence="2">The sequence shown here is derived from an EMBL/GenBank/DDBJ whole genome shotgun (WGS) entry which is preliminary data.</text>
</comment>
<protein>
    <submittedName>
        <fullName evidence="2">Uncharacterized protein</fullName>
    </submittedName>
</protein>
<keyword evidence="3" id="KW-1185">Reference proteome</keyword>
<evidence type="ECO:0000313" key="2">
    <source>
        <dbReference type="EMBL" id="MFC4310501.1"/>
    </source>
</evidence>
<accession>A0ABV8SSB8</accession>
<keyword evidence="1" id="KW-1133">Transmembrane helix</keyword>
<sequence length="87" mass="9269">MANEAEYQRGPFGVLFAWLGLFAGGAMGAETKAVLTIAICASLMAAIGFYIGRLSDALIAWLTFIFVAVIELLVNDAIRHALMGVFS</sequence>
<reference evidence="3" key="1">
    <citation type="journal article" date="2019" name="Int. J. Syst. Evol. Microbiol.">
        <title>The Global Catalogue of Microorganisms (GCM) 10K type strain sequencing project: providing services to taxonomists for standard genome sequencing and annotation.</title>
        <authorList>
            <consortium name="The Broad Institute Genomics Platform"/>
            <consortium name="The Broad Institute Genome Sequencing Center for Infectious Disease"/>
            <person name="Wu L."/>
            <person name="Ma J."/>
        </authorList>
    </citation>
    <scope>NUCLEOTIDE SEQUENCE [LARGE SCALE GENOMIC DNA]</scope>
    <source>
        <strain evidence="3">CGMCC 1.10759</strain>
    </source>
</reference>
<feature type="transmembrane region" description="Helical" evidence="1">
    <location>
        <begin position="34"/>
        <end position="52"/>
    </location>
</feature>
<feature type="transmembrane region" description="Helical" evidence="1">
    <location>
        <begin position="58"/>
        <end position="78"/>
    </location>
</feature>
<organism evidence="2 3">
    <name type="scientific">Steroidobacter flavus</name>
    <dbReference type="NCBI Taxonomy" id="1842136"/>
    <lineage>
        <taxon>Bacteria</taxon>
        <taxon>Pseudomonadati</taxon>
        <taxon>Pseudomonadota</taxon>
        <taxon>Gammaproteobacteria</taxon>
        <taxon>Steroidobacterales</taxon>
        <taxon>Steroidobacteraceae</taxon>
        <taxon>Steroidobacter</taxon>
    </lineage>
</organism>
<evidence type="ECO:0000256" key="1">
    <source>
        <dbReference type="SAM" id="Phobius"/>
    </source>
</evidence>
<dbReference type="RefSeq" id="WP_380598035.1">
    <property type="nucleotide sequence ID" value="NZ_JBHSDU010000003.1"/>
</dbReference>
<proteinExistence type="predicted"/>
<gene>
    <name evidence="2" type="ORF">ACFPN2_15520</name>
</gene>
<keyword evidence="1" id="KW-0812">Transmembrane</keyword>
<evidence type="ECO:0000313" key="3">
    <source>
        <dbReference type="Proteomes" id="UP001595904"/>
    </source>
</evidence>
<name>A0ABV8SSB8_9GAMM</name>
<dbReference type="Proteomes" id="UP001595904">
    <property type="component" value="Unassembled WGS sequence"/>
</dbReference>
<feature type="transmembrane region" description="Helical" evidence="1">
    <location>
        <begin position="12"/>
        <end position="29"/>
    </location>
</feature>
<dbReference type="EMBL" id="JBHSDU010000003">
    <property type="protein sequence ID" value="MFC4310501.1"/>
    <property type="molecule type" value="Genomic_DNA"/>
</dbReference>